<evidence type="ECO:0000313" key="1">
    <source>
        <dbReference type="EMBL" id="CAL62668.1"/>
    </source>
</evidence>
<dbReference type="EMBL" id="CU207211">
    <property type="protein sequence ID" value="CAL62668.1"/>
    <property type="molecule type" value="Genomic_DNA"/>
</dbReference>
<organism evidence="1 2">
    <name type="scientific">Herminiimonas arsenicoxydans</name>
    <dbReference type="NCBI Taxonomy" id="204773"/>
    <lineage>
        <taxon>Bacteria</taxon>
        <taxon>Pseudomonadati</taxon>
        <taxon>Pseudomonadota</taxon>
        <taxon>Betaproteobacteria</taxon>
        <taxon>Burkholderiales</taxon>
        <taxon>Oxalobacteraceae</taxon>
        <taxon>Herminiimonas</taxon>
    </lineage>
</organism>
<dbReference type="KEGG" id="har:HEAR2546"/>
<dbReference type="HOGENOM" id="CLU_2355874_0_0_4"/>
<reference evidence="1 2" key="1">
    <citation type="journal article" date="2007" name="PLoS Genet.">
        <title>A tale of two oxidation states: bacterial colonization of arsenic-rich environments.</title>
        <authorList>
            <person name="Muller D."/>
            <person name="Medigue C."/>
            <person name="Koechler S."/>
            <person name="Barbe V."/>
            <person name="Barakat M."/>
            <person name="Talla E."/>
            <person name="Bonnefoy V."/>
            <person name="Krin E."/>
            <person name="Arsene-Ploetze F."/>
            <person name="Carapito C."/>
            <person name="Chandler M."/>
            <person name="Cournoyer B."/>
            <person name="Cruveiller S."/>
            <person name="Dossat C."/>
            <person name="Duval S."/>
            <person name="Heymann M."/>
            <person name="Leize E."/>
            <person name="Lieutaud A."/>
            <person name="Lievremont D."/>
            <person name="Makita Y."/>
            <person name="Mangenot S."/>
            <person name="Nitschke W."/>
            <person name="Ortet P."/>
            <person name="Perdrial N."/>
            <person name="Schoepp B."/>
            <person name="Siguier N."/>
            <person name="Simeonova D.D."/>
            <person name="Rouy Z."/>
            <person name="Segurens B."/>
            <person name="Turlin E."/>
            <person name="Vallenet D."/>
            <person name="Van Dorsselaer A."/>
            <person name="Weiss S."/>
            <person name="Weissenbach J."/>
            <person name="Lett M.C."/>
            <person name="Danchin A."/>
            <person name="Bertin P.N."/>
        </authorList>
    </citation>
    <scope>NUCLEOTIDE SEQUENCE [LARGE SCALE GENOMIC DNA]</scope>
    <source>
        <strain evidence="2">ULPAs1</strain>
    </source>
</reference>
<name>A4G831_HERAR</name>
<evidence type="ECO:0000313" key="2">
    <source>
        <dbReference type="Proteomes" id="UP000006697"/>
    </source>
</evidence>
<sequence length="96" mass="11038">MKQIPINLCALGYEGAAYNRVAAFARQWKVDQSVEIHLSLKSVLPRINELATPYSFKFEPNIHLSLNFYGLRSFISELSEHLITLVRIISFIKNRS</sequence>
<dbReference type="AlphaFoldDB" id="A4G831"/>
<dbReference type="Proteomes" id="UP000006697">
    <property type="component" value="Chromosome"/>
</dbReference>
<accession>A4G831</accession>
<protein>
    <submittedName>
        <fullName evidence="1">Transposase IS21 family (Partial)</fullName>
    </submittedName>
</protein>
<proteinExistence type="predicted"/>
<gene>
    <name evidence="1" type="ordered locus">HEAR2546</name>
</gene>
<keyword evidence="2" id="KW-1185">Reference proteome</keyword>